<gene>
    <name evidence="2" type="ORF">E3Q02_04444</name>
</gene>
<comment type="caution">
    <text evidence="2">The sequence shown here is derived from an EMBL/GenBank/DDBJ whole genome shotgun (WGS) entry which is preliminary data.</text>
</comment>
<dbReference type="AlphaFoldDB" id="A0AB38MNA9"/>
<accession>A0AB38MNA9</accession>
<reference evidence="2 3" key="1">
    <citation type="submission" date="2019-03" db="EMBL/GenBank/DDBJ databases">
        <title>Sequencing 25 genomes of Wallemia mellicola.</title>
        <authorList>
            <person name="Gostincar C."/>
        </authorList>
    </citation>
    <scope>NUCLEOTIDE SEQUENCE [LARGE SCALE GENOMIC DNA]</scope>
    <source>
        <strain evidence="2 3">EXF-1274</strain>
    </source>
</reference>
<proteinExistence type="predicted"/>
<feature type="chain" id="PRO_5044332464" evidence="1">
    <location>
        <begin position="18"/>
        <end position="112"/>
    </location>
</feature>
<sequence>MFKSLALVAILATYVTAGGSEVCLNKQKGCVEYQITKDCCAHVDQSEHILTIRSAHFDEFTSLTGCLRTCIPYTANGINTGDMVDCCEGRGAGSKGGLTVDDIAQHKVCGRD</sequence>
<evidence type="ECO:0000313" key="2">
    <source>
        <dbReference type="EMBL" id="TIC59853.1"/>
    </source>
</evidence>
<evidence type="ECO:0000313" key="3">
    <source>
        <dbReference type="Proteomes" id="UP000309601"/>
    </source>
</evidence>
<evidence type="ECO:0000256" key="1">
    <source>
        <dbReference type="SAM" id="SignalP"/>
    </source>
</evidence>
<dbReference type="Pfam" id="PF19373">
    <property type="entry name" value="DUF5948"/>
    <property type="match status" value="1"/>
</dbReference>
<organism evidence="2 3">
    <name type="scientific">Wallemia mellicola</name>
    <dbReference type="NCBI Taxonomy" id="1708541"/>
    <lineage>
        <taxon>Eukaryota</taxon>
        <taxon>Fungi</taxon>
        <taxon>Dikarya</taxon>
        <taxon>Basidiomycota</taxon>
        <taxon>Wallemiomycotina</taxon>
        <taxon>Wallemiomycetes</taxon>
        <taxon>Wallemiales</taxon>
        <taxon>Wallemiaceae</taxon>
        <taxon>Wallemia</taxon>
    </lineage>
</organism>
<protein>
    <submittedName>
        <fullName evidence="2">Uncharacterized protein</fullName>
    </submittedName>
</protein>
<dbReference type="InterPro" id="IPR045992">
    <property type="entry name" value="DUF5948"/>
</dbReference>
<name>A0AB38MNA9_9BASI</name>
<feature type="signal peptide" evidence="1">
    <location>
        <begin position="1"/>
        <end position="17"/>
    </location>
</feature>
<dbReference type="Proteomes" id="UP000309601">
    <property type="component" value="Unassembled WGS sequence"/>
</dbReference>
<keyword evidence="1" id="KW-0732">Signal</keyword>
<dbReference type="EMBL" id="SPRW01000132">
    <property type="protein sequence ID" value="TIC59853.1"/>
    <property type="molecule type" value="Genomic_DNA"/>
</dbReference>